<dbReference type="PROSITE" id="PS50097">
    <property type="entry name" value="BTB"/>
    <property type="match status" value="1"/>
</dbReference>
<comment type="caution">
    <text evidence="2">The sequence shown here is derived from an EMBL/GenBank/DDBJ whole genome shotgun (WGS) entry which is preliminary data.</text>
</comment>
<organism evidence="2 3">
    <name type="scientific">Collybia nuda</name>
    <dbReference type="NCBI Taxonomy" id="64659"/>
    <lineage>
        <taxon>Eukaryota</taxon>
        <taxon>Fungi</taxon>
        <taxon>Dikarya</taxon>
        <taxon>Basidiomycota</taxon>
        <taxon>Agaricomycotina</taxon>
        <taxon>Agaricomycetes</taxon>
        <taxon>Agaricomycetidae</taxon>
        <taxon>Agaricales</taxon>
        <taxon>Tricholomatineae</taxon>
        <taxon>Clitocybaceae</taxon>
        <taxon>Collybia</taxon>
    </lineage>
</organism>
<proteinExistence type="predicted"/>
<accession>A0A9P6CED9</accession>
<dbReference type="SMART" id="SM00225">
    <property type="entry name" value="BTB"/>
    <property type="match status" value="1"/>
</dbReference>
<evidence type="ECO:0000313" key="2">
    <source>
        <dbReference type="EMBL" id="KAF9457883.1"/>
    </source>
</evidence>
<dbReference type="Proteomes" id="UP000807353">
    <property type="component" value="Unassembled WGS sequence"/>
</dbReference>
<dbReference type="AlphaFoldDB" id="A0A9P6CED9"/>
<feature type="domain" description="BTB" evidence="1">
    <location>
        <begin position="33"/>
        <end position="98"/>
    </location>
</feature>
<protein>
    <recommendedName>
        <fullName evidence="1">BTB domain-containing protein</fullName>
    </recommendedName>
</protein>
<dbReference type="InterPro" id="IPR011333">
    <property type="entry name" value="SKP1/BTB/POZ_sf"/>
</dbReference>
<keyword evidence="3" id="KW-1185">Reference proteome</keyword>
<sequence>MGAMATSTSISESPDAPNSLSRLVRSDFWFLDGNIVIVAGDAAFKVHRGQLERHSEVFNDLFSVPQPEDAERLDGCLWVELYDRPSDVFYFLSALYDGLYFNTPRADDFAAIAGVLRLSTKYLVEVLRQRCLTRLSLDWPSTLAGWDQREHEATDSLGRYTPRESCPHPILLIELALDLDIPSVLPAAFYDLARYGPSKILAGAPLPPLAIDHFVTHHTDFTLNSYPYSGFSPGTHTNFETNTVTLSRANLHRTLLGREHIQLFMSTFISRELQSRPPSPSCLFQHDTPTPSQPCHESFYFIMLNVLRSVGGIACGRDADVLFTLVQAMEMLSRTDFSDGMKMCGLRMCAGCKREFAEVAVKAREQAWEALPVWFGLSELEVGEGVYVGL</sequence>
<evidence type="ECO:0000259" key="1">
    <source>
        <dbReference type="PROSITE" id="PS50097"/>
    </source>
</evidence>
<dbReference type="Pfam" id="PF00651">
    <property type="entry name" value="BTB"/>
    <property type="match status" value="1"/>
</dbReference>
<dbReference type="OrthoDB" id="3220652at2759"/>
<gene>
    <name evidence="2" type="ORF">BDZ94DRAFT_1325912</name>
</gene>
<dbReference type="Gene3D" id="3.30.710.10">
    <property type="entry name" value="Potassium Channel Kv1.1, Chain A"/>
    <property type="match status" value="1"/>
</dbReference>
<dbReference type="EMBL" id="MU150355">
    <property type="protein sequence ID" value="KAF9457883.1"/>
    <property type="molecule type" value="Genomic_DNA"/>
</dbReference>
<reference evidence="2" key="1">
    <citation type="submission" date="2020-11" db="EMBL/GenBank/DDBJ databases">
        <authorList>
            <consortium name="DOE Joint Genome Institute"/>
            <person name="Ahrendt S."/>
            <person name="Riley R."/>
            <person name="Andreopoulos W."/>
            <person name="Labutti K."/>
            <person name="Pangilinan J."/>
            <person name="Ruiz-Duenas F.J."/>
            <person name="Barrasa J.M."/>
            <person name="Sanchez-Garcia M."/>
            <person name="Camarero S."/>
            <person name="Miyauchi S."/>
            <person name="Serrano A."/>
            <person name="Linde D."/>
            <person name="Babiker R."/>
            <person name="Drula E."/>
            <person name="Ayuso-Fernandez I."/>
            <person name="Pacheco R."/>
            <person name="Padilla G."/>
            <person name="Ferreira P."/>
            <person name="Barriuso J."/>
            <person name="Kellner H."/>
            <person name="Castanera R."/>
            <person name="Alfaro M."/>
            <person name="Ramirez L."/>
            <person name="Pisabarro A.G."/>
            <person name="Kuo A."/>
            <person name="Tritt A."/>
            <person name="Lipzen A."/>
            <person name="He G."/>
            <person name="Yan M."/>
            <person name="Ng V."/>
            <person name="Cullen D."/>
            <person name="Martin F."/>
            <person name="Rosso M.-N."/>
            <person name="Henrissat B."/>
            <person name="Hibbett D."/>
            <person name="Martinez A.T."/>
            <person name="Grigoriev I.V."/>
        </authorList>
    </citation>
    <scope>NUCLEOTIDE SEQUENCE</scope>
    <source>
        <strain evidence="2">CBS 247.69</strain>
    </source>
</reference>
<dbReference type="InterPro" id="IPR000210">
    <property type="entry name" value="BTB/POZ_dom"/>
</dbReference>
<dbReference type="SUPFAM" id="SSF54695">
    <property type="entry name" value="POZ domain"/>
    <property type="match status" value="1"/>
</dbReference>
<evidence type="ECO:0000313" key="3">
    <source>
        <dbReference type="Proteomes" id="UP000807353"/>
    </source>
</evidence>
<name>A0A9P6CED9_9AGAR</name>